<feature type="non-terminal residue" evidence="12">
    <location>
        <position position="1"/>
    </location>
</feature>
<dbReference type="EC" id="2.1.1.63" evidence="3"/>
<dbReference type="InterPro" id="IPR036217">
    <property type="entry name" value="MethylDNA_cys_MeTrfase_DNAb"/>
</dbReference>
<evidence type="ECO:0000256" key="11">
    <source>
        <dbReference type="ARBA" id="ARBA00049348"/>
    </source>
</evidence>
<dbReference type="OrthoDB" id="6335353at2759"/>
<dbReference type="InterPro" id="IPR014048">
    <property type="entry name" value="MethylDNA_cys_MeTrfase_DNA-bd"/>
</dbReference>
<accession>A0A7R9A0K9</accession>
<dbReference type="FunFam" id="1.10.10.10:FF:000214">
    <property type="entry name" value="Methylated-DNA--protein-cysteine methyltransferase"/>
    <property type="match status" value="1"/>
</dbReference>
<comment type="similarity">
    <text evidence="2">Belongs to the MGMT family.</text>
</comment>
<dbReference type="GO" id="GO:0006281">
    <property type="term" value="P:DNA repair"/>
    <property type="evidence" value="ECO:0007669"/>
    <property type="project" value="UniProtKB-KW"/>
</dbReference>
<evidence type="ECO:0000256" key="3">
    <source>
        <dbReference type="ARBA" id="ARBA00011918"/>
    </source>
</evidence>
<dbReference type="EMBL" id="OB706663">
    <property type="protein sequence ID" value="CAD7238689.1"/>
    <property type="molecule type" value="Genomic_DNA"/>
</dbReference>
<dbReference type="PANTHER" id="PTHR10815:SF13">
    <property type="entry name" value="METHYLATED-DNA--PROTEIN-CYSTEINE METHYLTRANSFERASE"/>
    <property type="match status" value="1"/>
</dbReference>
<keyword evidence="8" id="KW-0234">DNA repair</keyword>
<protein>
    <recommendedName>
        <fullName evidence="4">Methylated-DNA--protein-cysteine methyltransferase</fullName>
        <ecNumber evidence="3">2.1.1.63</ecNumber>
    </recommendedName>
    <alternativeName>
        <fullName evidence="9">6-O-methylguanine-DNA methyltransferase</fullName>
    </alternativeName>
    <alternativeName>
        <fullName evidence="10">O-6-methylguanine-DNA-alkyltransferase</fullName>
    </alternativeName>
</protein>
<dbReference type="InterPro" id="IPR036388">
    <property type="entry name" value="WH-like_DNA-bd_sf"/>
</dbReference>
<evidence type="ECO:0000256" key="2">
    <source>
        <dbReference type="ARBA" id="ARBA00008711"/>
    </source>
</evidence>
<dbReference type="InterPro" id="IPR001497">
    <property type="entry name" value="MethylDNA_cys_MeTrfase_AS"/>
</dbReference>
<dbReference type="NCBIfam" id="TIGR00589">
    <property type="entry name" value="ogt"/>
    <property type="match status" value="1"/>
</dbReference>
<evidence type="ECO:0000256" key="1">
    <source>
        <dbReference type="ARBA" id="ARBA00001286"/>
    </source>
</evidence>
<dbReference type="Gene3D" id="1.10.10.10">
    <property type="entry name" value="Winged helix-like DNA-binding domain superfamily/Winged helix DNA-binding domain"/>
    <property type="match status" value="1"/>
</dbReference>
<dbReference type="InterPro" id="IPR036631">
    <property type="entry name" value="MGMT_N_sf"/>
</dbReference>
<dbReference type="SUPFAM" id="SSF46767">
    <property type="entry name" value="Methylated DNA-protein cysteine methyltransferase, C-terminal domain"/>
    <property type="match status" value="1"/>
</dbReference>
<evidence type="ECO:0000256" key="10">
    <source>
        <dbReference type="ARBA" id="ARBA00031621"/>
    </source>
</evidence>
<dbReference type="GO" id="GO:0003908">
    <property type="term" value="F:methylated-DNA-[protein]-cysteine S-methyltransferase activity"/>
    <property type="evidence" value="ECO:0007669"/>
    <property type="project" value="UniProtKB-EC"/>
</dbReference>
<comment type="catalytic activity">
    <reaction evidence="1">
        <text>a 4-O-methyl-thymidine in DNA + L-cysteinyl-[protein] = a thymidine in DNA + S-methyl-L-cysteinyl-[protein]</text>
        <dbReference type="Rhea" id="RHEA:53428"/>
        <dbReference type="Rhea" id="RHEA-COMP:10131"/>
        <dbReference type="Rhea" id="RHEA-COMP:10132"/>
        <dbReference type="Rhea" id="RHEA-COMP:13555"/>
        <dbReference type="Rhea" id="RHEA-COMP:13556"/>
        <dbReference type="ChEBI" id="CHEBI:29950"/>
        <dbReference type="ChEBI" id="CHEBI:82612"/>
        <dbReference type="ChEBI" id="CHEBI:137386"/>
        <dbReference type="ChEBI" id="CHEBI:137387"/>
        <dbReference type="EC" id="2.1.1.63"/>
    </reaction>
</comment>
<evidence type="ECO:0000256" key="8">
    <source>
        <dbReference type="ARBA" id="ARBA00023204"/>
    </source>
</evidence>
<dbReference type="CDD" id="cd06445">
    <property type="entry name" value="ATase"/>
    <property type="match status" value="1"/>
</dbReference>
<keyword evidence="7" id="KW-0227">DNA damage</keyword>
<evidence type="ECO:0000256" key="9">
    <source>
        <dbReference type="ARBA" id="ARBA00030795"/>
    </source>
</evidence>
<proteinExistence type="inferred from homology"/>
<sequence length="133" mass="14760">MATTYFKSPLGWIQATAGGLGVQSVRLVDESVVVPELKDTQHKILKQAVKELQAYFLDWSGAPEFHRKVWEKLVDIPYGRTTTYSAIAEELGDKKAVRAVGQANRNNPIAIIVPCHRVVAKSGKLQGYFYGLD</sequence>
<evidence type="ECO:0000313" key="12">
    <source>
        <dbReference type="EMBL" id="CAD7238689.1"/>
    </source>
</evidence>
<name>A0A7R9A0K9_9CRUS</name>
<evidence type="ECO:0000256" key="5">
    <source>
        <dbReference type="ARBA" id="ARBA00022603"/>
    </source>
</evidence>
<dbReference type="SUPFAM" id="SSF53155">
    <property type="entry name" value="Methylated DNA-protein cysteine methyltransferase domain"/>
    <property type="match status" value="1"/>
</dbReference>
<dbReference type="Pfam" id="PF01035">
    <property type="entry name" value="DNA_binding_1"/>
    <property type="match status" value="1"/>
</dbReference>
<dbReference type="AlphaFoldDB" id="A0A7R9A0K9"/>
<dbReference type="Gene3D" id="3.30.160.70">
    <property type="entry name" value="Methylated DNA-protein cysteine methyltransferase domain"/>
    <property type="match status" value="1"/>
</dbReference>
<evidence type="ECO:0000256" key="7">
    <source>
        <dbReference type="ARBA" id="ARBA00022763"/>
    </source>
</evidence>
<comment type="catalytic activity">
    <reaction evidence="11">
        <text>a 6-O-methyl-2'-deoxyguanosine in DNA + L-cysteinyl-[protein] = S-methyl-L-cysteinyl-[protein] + a 2'-deoxyguanosine in DNA</text>
        <dbReference type="Rhea" id="RHEA:24000"/>
        <dbReference type="Rhea" id="RHEA-COMP:10131"/>
        <dbReference type="Rhea" id="RHEA-COMP:10132"/>
        <dbReference type="Rhea" id="RHEA-COMP:11367"/>
        <dbReference type="Rhea" id="RHEA-COMP:11368"/>
        <dbReference type="ChEBI" id="CHEBI:29950"/>
        <dbReference type="ChEBI" id="CHEBI:82612"/>
        <dbReference type="ChEBI" id="CHEBI:85445"/>
        <dbReference type="ChEBI" id="CHEBI:85448"/>
        <dbReference type="EC" id="2.1.1.63"/>
    </reaction>
</comment>
<keyword evidence="6" id="KW-0808">Transferase</keyword>
<gene>
    <name evidence="12" type="ORF">CTOB1V02_LOCUS16504</name>
</gene>
<organism evidence="12">
    <name type="scientific">Cyprideis torosa</name>
    <dbReference type="NCBI Taxonomy" id="163714"/>
    <lineage>
        <taxon>Eukaryota</taxon>
        <taxon>Metazoa</taxon>
        <taxon>Ecdysozoa</taxon>
        <taxon>Arthropoda</taxon>
        <taxon>Crustacea</taxon>
        <taxon>Oligostraca</taxon>
        <taxon>Ostracoda</taxon>
        <taxon>Podocopa</taxon>
        <taxon>Podocopida</taxon>
        <taxon>Cytherocopina</taxon>
        <taxon>Cytheroidea</taxon>
        <taxon>Cytherideidae</taxon>
        <taxon>Cyprideis</taxon>
    </lineage>
</organism>
<keyword evidence="5" id="KW-0489">Methyltransferase</keyword>
<evidence type="ECO:0000256" key="4">
    <source>
        <dbReference type="ARBA" id="ARBA00015377"/>
    </source>
</evidence>
<evidence type="ECO:0000256" key="6">
    <source>
        <dbReference type="ARBA" id="ARBA00022679"/>
    </source>
</evidence>
<dbReference type="GO" id="GO:0032259">
    <property type="term" value="P:methylation"/>
    <property type="evidence" value="ECO:0007669"/>
    <property type="project" value="UniProtKB-KW"/>
</dbReference>
<dbReference type="PROSITE" id="PS00374">
    <property type="entry name" value="MGMT"/>
    <property type="match status" value="1"/>
</dbReference>
<dbReference type="PANTHER" id="PTHR10815">
    <property type="entry name" value="METHYLATED-DNA--PROTEIN-CYSTEINE METHYLTRANSFERASE"/>
    <property type="match status" value="1"/>
</dbReference>
<reference evidence="12" key="1">
    <citation type="submission" date="2020-11" db="EMBL/GenBank/DDBJ databases">
        <authorList>
            <person name="Tran Van P."/>
        </authorList>
    </citation>
    <scope>NUCLEOTIDE SEQUENCE</scope>
</reference>